<evidence type="ECO:0000313" key="2">
    <source>
        <dbReference type="Proteomes" id="UP000003835"/>
    </source>
</evidence>
<dbReference type="HOGENOM" id="CLU_3198474_0_0_3"/>
<keyword evidence="2" id="KW-1185">Reference proteome</keyword>
<dbReference type="EMBL" id="DS989847">
    <property type="protein sequence ID" value="EDX76084.1"/>
    <property type="molecule type" value="Genomic_DNA"/>
</dbReference>
<accession>B4VQ80</accession>
<name>B4VQ80_9CYAN</name>
<gene>
    <name evidence="1" type="ORF">MC7420_5518</name>
</gene>
<reference evidence="1 2" key="1">
    <citation type="submission" date="2008-07" db="EMBL/GenBank/DDBJ databases">
        <authorList>
            <person name="Tandeau de Marsac N."/>
            <person name="Ferriera S."/>
            <person name="Johnson J."/>
            <person name="Kravitz S."/>
            <person name="Beeson K."/>
            <person name="Sutton G."/>
            <person name="Rogers Y.-H."/>
            <person name="Friedman R."/>
            <person name="Frazier M."/>
            <person name="Venter J.C."/>
        </authorList>
    </citation>
    <scope>NUCLEOTIDE SEQUENCE [LARGE SCALE GENOMIC DNA]</scope>
    <source>
        <strain evidence="1 2">PCC 7420</strain>
    </source>
</reference>
<proteinExistence type="predicted"/>
<protein>
    <submittedName>
        <fullName evidence="1">Uncharacterized protein</fullName>
    </submittedName>
</protein>
<organism evidence="1 2">
    <name type="scientific">Coleofasciculus chthonoplastes PCC 7420</name>
    <dbReference type="NCBI Taxonomy" id="118168"/>
    <lineage>
        <taxon>Bacteria</taxon>
        <taxon>Bacillati</taxon>
        <taxon>Cyanobacteriota</taxon>
        <taxon>Cyanophyceae</taxon>
        <taxon>Coleofasciculales</taxon>
        <taxon>Coleofasciculaceae</taxon>
        <taxon>Coleofasciculus</taxon>
    </lineage>
</organism>
<dbReference type="AlphaFoldDB" id="B4VQ80"/>
<dbReference type="Proteomes" id="UP000003835">
    <property type="component" value="Unassembled WGS sequence"/>
</dbReference>
<sequence length="45" mass="5354">MGNKRQPNLQLVRSQGFSPRFCWVTSVNPTYNYIARSRRKQRQPS</sequence>
<evidence type="ECO:0000313" key="1">
    <source>
        <dbReference type="EMBL" id="EDX76084.1"/>
    </source>
</evidence>